<keyword evidence="6" id="KW-1185">Reference proteome</keyword>
<sequence>MISTETRTLRDLVHSSKRIGGNYGSLAKSKTLPTFYIVHKIESDDTLQRLTLKYSINIQEIKRVNKLWSDAELGLLEHVYIPVNSPQISILRSQYPTLDIVQNLPSSTNHRRKSSINTNTTDEISSSDSSISISTTNNSSCQDYLSRIDQQIQLTKKTLQLMDIREQHPNSKSHEIFTSHISNKNDTNSCKNNCTTSRNNEQHTSAHHLSDNSVLSNITKHNSREKYITAALERIQREKDDFDEL</sequence>
<dbReference type="PANTHER" id="PTHR20932:SF8">
    <property type="entry name" value="LD22649P"/>
    <property type="match status" value="1"/>
</dbReference>
<dbReference type="EMBL" id="CAJNOH010000010">
    <property type="protein sequence ID" value="CAF0745930.1"/>
    <property type="molecule type" value="Genomic_DNA"/>
</dbReference>
<evidence type="ECO:0000313" key="4">
    <source>
        <dbReference type="EMBL" id="CAF0745930.1"/>
    </source>
</evidence>
<evidence type="ECO:0000259" key="2">
    <source>
        <dbReference type="PROSITE" id="PS51782"/>
    </source>
</evidence>
<reference evidence="4" key="1">
    <citation type="submission" date="2021-02" db="EMBL/GenBank/DDBJ databases">
        <authorList>
            <person name="Nowell W R."/>
        </authorList>
    </citation>
    <scope>NUCLEOTIDE SEQUENCE</scope>
</reference>
<dbReference type="InterPro" id="IPR018392">
    <property type="entry name" value="LysM"/>
</dbReference>
<protein>
    <recommendedName>
        <fullName evidence="2">LysM domain-containing protein</fullName>
    </recommendedName>
</protein>
<proteinExistence type="predicted"/>
<dbReference type="PANTHER" id="PTHR20932">
    <property type="entry name" value="LYSM AND PUTATIVE PEPTIDOGLYCAN-BINDING DOMAIN-CONTAINING PROTEIN"/>
    <property type="match status" value="1"/>
</dbReference>
<dbReference type="InterPro" id="IPR045030">
    <property type="entry name" value="LYSM1-4"/>
</dbReference>
<evidence type="ECO:0000313" key="6">
    <source>
        <dbReference type="Proteomes" id="UP000663870"/>
    </source>
</evidence>
<dbReference type="AlphaFoldDB" id="A0A813P0R8"/>
<dbReference type="Gene3D" id="3.10.350.10">
    <property type="entry name" value="LysM domain"/>
    <property type="match status" value="1"/>
</dbReference>
<name>A0A813P0R8_9BILA</name>
<dbReference type="Pfam" id="PF01476">
    <property type="entry name" value="LysM"/>
    <property type="match status" value="1"/>
</dbReference>
<evidence type="ECO:0000313" key="5">
    <source>
        <dbReference type="Proteomes" id="UP000663854"/>
    </source>
</evidence>
<comment type="caution">
    <text evidence="4">The sequence shown here is derived from an EMBL/GenBank/DDBJ whole genome shotgun (WGS) entry which is preliminary data.</text>
</comment>
<feature type="domain" description="LysM" evidence="2">
    <location>
        <begin position="37"/>
        <end position="81"/>
    </location>
</feature>
<organism evidence="4 5">
    <name type="scientific">Rotaria sordida</name>
    <dbReference type="NCBI Taxonomy" id="392033"/>
    <lineage>
        <taxon>Eukaryota</taxon>
        <taxon>Metazoa</taxon>
        <taxon>Spiralia</taxon>
        <taxon>Gnathifera</taxon>
        <taxon>Rotifera</taxon>
        <taxon>Eurotatoria</taxon>
        <taxon>Bdelloidea</taxon>
        <taxon>Philodinida</taxon>
        <taxon>Philodinidae</taxon>
        <taxon>Rotaria</taxon>
    </lineage>
</organism>
<dbReference type="EMBL" id="CAJNOL010000014">
    <property type="protein sequence ID" value="CAF0744521.1"/>
    <property type="molecule type" value="Genomic_DNA"/>
</dbReference>
<dbReference type="Proteomes" id="UP000663854">
    <property type="component" value="Unassembled WGS sequence"/>
</dbReference>
<feature type="region of interest" description="Disordered" evidence="1">
    <location>
        <begin position="107"/>
        <end position="131"/>
    </location>
</feature>
<gene>
    <name evidence="3" type="ORF">JXQ802_LOCUS1326</name>
    <name evidence="4" type="ORF">PYM288_LOCUS1823</name>
</gene>
<dbReference type="PROSITE" id="PS51782">
    <property type="entry name" value="LYSM"/>
    <property type="match status" value="1"/>
</dbReference>
<feature type="compositionally biased region" description="Low complexity" evidence="1">
    <location>
        <begin position="115"/>
        <end position="131"/>
    </location>
</feature>
<dbReference type="Proteomes" id="UP000663870">
    <property type="component" value="Unassembled WGS sequence"/>
</dbReference>
<dbReference type="InterPro" id="IPR036779">
    <property type="entry name" value="LysM_dom_sf"/>
</dbReference>
<accession>A0A813P0R8</accession>
<evidence type="ECO:0000313" key="3">
    <source>
        <dbReference type="EMBL" id="CAF0744521.1"/>
    </source>
</evidence>
<evidence type="ECO:0000256" key="1">
    <source>
        <dbReference type="SAM" id="MobiDB-lite"/>
    </source>
</evidence>